<sequence>MSNSFSDSGCVHHSPIELALFSILHCRPIEMLDVSICDNLKARLYCRKMVVPLNLVYEVSASARGGTFPFRHLSSSAPLRTHLHAHILITSGFTSSSPRSQHSSIQGQMGPPLQIK</sequence>
<dbReference type="Proteomes" id="UP000053989">
    <property type="component" value="Unassembled WGS sequence"/>
</dbReference>
<keyword evidence="3" id="KW-1185">Reference proteome</keyword>
<dbReference type="AlphaFoldDB" id="A0A0C3DCQ5"/>
<proteinExistence type="predicted"/>
<feature type="compositionally biased region" description="Low complexity" evidence="1">
    <location>
        <begin position="95"/>
        <end position="104"/>
    </location>
</feature>
<protein>
    <submittedName>
        <fullName evidence="2">Uncharacterized protein</fullName>
    </submittedName>
</protein>
<reference evidence="3" key="2">
    <citation type="submission" date="2015-01" db="EMBL/GenBank/DDBJ databases">
        <title>Evolutionary Origins and Diversification of the Mycorrhizal Mutualists.</title>
        <authorList>
            <consortium name="DOE Joint Genome Institute"/>
            <consortium name="Mycorrhizal Genomics Consortium"/>
            <person name="Kohler A."/>
            <person name="Kuo A."/>
            <person name="Nagy L.G."/>
            <person name="Floudas D."/>
            <person name="Copeland A."/>
            <person name="Barry K.W."/>
            <person name="Cichocki N."/>
            <person name="Veneault-Fourrey C."/>
            <person name="LaButti K."/>
            <person name="Lindquist E.A."/>
            <person name="Lipzen A."/>
            <person name="Lundell T."/>
            <person name="Morin E."/>
            <person name="Murat C."/>
            <person name="Riley R."/>
            <person name="Ohm R."/>
            <person name="Sun H."/>
            <person name="Tunlid A."/>
            <person name="Henrissat B."/>
            <person name="Grigoriev I.V."/>
            <person name="Hibbett D.S."/>
            <person name="Martin F."/>
        </authorList>
    </citation>
    <scope>NUCLEOTIDE SEQUENCE [LARGE SCALE GENOMIC DNA]</scope>
    <source>
        <strain evidence="3">Foug A</strain>
    </source>
</reference>
<feature type="region of interest" description="Disordered" evidence="1">
    <location>
        <begin position="93"/>
        <end position="116"/>
    </location>
</feature>
<organism evidence="2 3">
    <name type="scientific">Scleroderma citrinum Foug A</name>
    <dbReference type="NCBI Taxonomy" id="1036808"/>
    <lineage>
        <taxon>Eukaryota</taxon>
        <taxon>Fungi</taxon>
        <taxon>Dikarya</taxon>
        <taxon>Basidiomycota</taxon>
        <taxon>Agaricomycotina</taxon>
        <taxon>Agaricomycetes</taxon>
        <taxon>Agaricomycetidae</taxon>
        <taxon>Boletales</taxon>
        <taxon>Sclerodermatineae</taxon>
        <taxon>Sclerodermataceae</taxon>
        <taxon>Scleroderma</taxon>
    </lineage>
</organism>
<accession>A0A0C3DCQ5</accession>
<dbReference type="HOGENOM" id="CLU_2098288_0_0_1"/>
<reference evidence="2 3" key="1">
    <citation type="submission" date="2014-04" db="EMBL/GenBank/DDBJ databases">
        <authorList>
            <consortium name="DOE Joint Genome Institute"/>
            <person name="Kuo A."/>
            <person name="Kohler A."/>
            <person name="Nagy L.G."/>
            <person name="Floudas D."/>
            <person name="Copeland A."/>
            <person name="Barry K.W."/>
            <person name="Cichocki N."/>
            <person name="Veneault-Fourrey C."/>
            <person name="LaButti K."/>
            <person name="Lindquist E.A."/>
            <person name="Lipzen A."/>
            <person name="Lundell T."/>
            <person name="Morin E."/>
            <person name="Murat C."/>
            <person name="Sun H."/>
            <person name="Tunlid A."/>
            <person name="Henrissat B."/>
            <person name="Grigoriev I.V."/>
            <person name="Hibbett D.S."/>
            <person name="Martin F."/>
            <person name="Nordberg H.P."/>
            <person name="Cantor M.N."/>
            <person name="Hua S.X."/>
        </authorList>
    </citation>
    <scope>NUCLEOTIDE SEQUENCE [LARGE SCALE GENOMIC DNA]</scope>
    <source>
        <strain evidence="2 3">Foug A</strain>
    </source>
</reference>
<evidence type="ECO:0000256" key="1">
    <source>
        <dbReference type="SAM" id="MobiDB-lite"/>
    </source>
</evidence>
<dbReference type="EMBL" id="KN822085">
    <property type="protein sequence ID" value="KIM58510.1"/>
    <property type="molecule type" value="Genomic_DNA"/>
</dbReference>
<evidence type="ECO:0000313" key="3">
    <source>
        <dbReference type="Proteomes" id="UP000053989"/>
    </source>
</evidence>
<name>A0A0C3DCQ5_9AGAM</name>
<evidence type="ECO:0000313" key="2">
    <source>
        <dbReference type="EMBL" id="KIM58510.1"/>
    </source>
</evidence>
<dbReference type="InParanoid" id="A0A0C3DCQ5"/>
<gene>
    <name evidence="2" type="ORF">SCLCIDRAFT_1091218</name>
</gene>